<feature type="compositionally biased region" description="Basic and acidic residues" evidence="3">
    <location>
        <begin position="324"/>
        <end position="334"/>
    </location>
</feature>
<dbReference type="PROSITE" id="PS50271">
    <property type="entry name" value="ZF_UBP"/>
    <property type="match status" value="1"/>
</dbReference>
<evidence type="ECO:0000259" key="4">
    <source>
        <dbReference type="PROSITE" id="PS50271"/>
    </source>
</evidence>
<dbReference type="InterPro" id="IPR013083">
    <property type="entry name" value="Znf_RING/FYVE/PHD"/>
</dbReference>
<name>A0A2I0LIL9_COLLI</name>
<feature type="domain" description="UBP-type" evidence="4">
    <location>
        <begin position="1"/>
        <end position="60"/>
    </location>
</feature>
<evidence type="ECO:0000313" key="5">
    <source>
        <dbReference type="EMBL" id="PKK17276.1"/>
    </source>
</evidence>
<keyword evidence="6" id="KW-1185">Reference proteome</keyword>
<feature type="region of interest" description="Disordered" evidence="3">
    <location>
        <begin position="138"/>
        <end position="241"/>
    </location>
</feature>
<dbReference type="Proteomes" id="UP000053872">
    <property type="component" value="Unassembled WGS sequence"/>
</dbReference>
<feature type="compositionally biased region" description="Basic and acidic residues" evidence="3">
    <location>
        <begin position="229"/>
        <end position="241"/>
    </location>
</feature>
<dbReference type="AlphaFoldDB" id="A0A2I0LIL9"/>
<reference evidence="5 6" key="1">
    <citation type="journal article" date="2013" name="Science">
        <title>Genomic diversity and evolution of the head crest in the rock pigeon.</title>
        <authorList>
            <person name="Shapiro M.D."/>
            <person name="Kronenberg Z."/>
            <person name="Li C."/>
            <person name="Domyan E.T."/>
            <person name="Pan H."/>
            <person name="Campbell M."/>
            <person name="Tan H."/>
            <person name="Huff C.D."/>
            <person name="Hu H."/>
            <person name="Vickrey A.I."/>
            <person name="Nielsen S.C."/>
            <person name="Stringham S.A."/>
            <person name="Hu H."/>
            <person name="Willerslev E."/>
            <person name="Gilbert M.T."/>
            <person name="Yandell M."/>
            <person name="Zhang G."/>
            <person name="Wang J."/>
        </authorList>
    </citation>
    <scope>NUCLEOTIDE SEQUENCE [LARGE SCALE GENOMIC DNA]</scope>
    <source>
        <tissue evidence="5">Blood</tissue>
    </source>
</reference>
<feature type="compositionally biased region" description="Basic and acidic residues" evidence="3">
    <location>
        <begin position="351"/>
        <end position="364"/>
    </location>
</feature>
<dbReference type="GO" id="GO:0008270">
    <property type="term" value="F:zinc ion binding"/>
    <property type="evidence" value="ECO:0007669"/>
    <property type="project" value="UniProtKB-KW"/>
</dbReference>
<dbReference type="InParanoid" id="A0A2I0LIL9"/>
<evidence type="ECO:0000256" key="1">
    <source>
        <dbReference type="ARBA" id="ARBA00022786"/>
    </source>
</evidence>
<dbReference type="EMBL" id="AKCR02000366">
    <property type="protein sequence ID" value="PKK17276.1"/>
    <property type="molecule type" value="Genomic_DNA"/>
</dbReference>
<evidence type="ECO:0000256" key="2">
    <source>
        <dbReference type="PROSITE-ProRule" id="PRU00502"/>
    </source>
</evidence>
<organism evidence="5 6">
    <name type="scientific">Columba livia</name>
    <name type="common">Rock dove</name>
    <dbReference type="NCBI Taxonomy" id="8932"/>
    <lineage>
        <taxon>Eukaryota</taxon>
        <taxon>Metazoa</taxon>
        <taxon>Chordata</taxon>
        <taxon>Craniata</taxon>
        <taxon>Vertebrata</taxon>
        <taxon>Euteleostomi</taxon>
        <taxon>Archelosauria</taxon>
        <taxon>Archosauria</taxon>
        <taxon>Dinosauria</taxon>
        <taxon>Saurischia</taxon>
        <taxon>Theropoda</taxon>
        <taxon>Coelurosauria</taxon>
        <taxon>Aves</taxon>
        <taxon>Neognathae</taxon>
        <taxon>Neoaves</taxon>
        <taxon>Columbimorphae</taxon>
        <taxon>Columbiformes</taxon>
        <taxon>Columbidae</taxon>
        <taxon>Columba</taxon>
    </lineage>
</organism>
<dbReference type="Gene3D" id="3.30.40.10">
    <property type="entry name" value="Zinc/RING finger domain, C3HC4 (zinc finger)"/>
    <property type="match status" value="1"/>
</dbReference>
<dbReference type="InterPro" id="IPR001607">
    <property type="entry name" value="Znf_UBP"/>
</dbReference>
<keyword evidence="2" id="KW-0863">Zinc-finger</keyword>
<evidence type="ECO:0000256" key="3">
    <source>
        <dbReference type="SAM" id="MobiDB-lite"/>
    </source>
</evidence>
<feature type="region of interest" description="Disordered" evidence="3">
    <location>
        <begin position="324"/>
        <end position="365"/>
    </location>
</feature>
<comment type="caution">
    <text evidence="5">The sequence shown here is derived from an EMBL/GenBank/DDBJ whole genome shotgun (WGS) entry which is preliminary data.</text>
</comment>
<dbReference type="STRING" id="8932.A0A2I0LIL9"/>
<dbReference type="SUPFAM" id="SSF57850">
    <property type="entry name" value="RING/U-box"/>
    <property type="match status" value="1"/>
</dbReference>
<accession>A0A2I0LIL9</accession>
<keyword evidence="2" id="KW-0479">Metal-binding</keyword>
<gene>
    <name evidence="5" type="primary">USP39</name>
    <name evidence="5" type="ORF">A306_00014842</name>
</gene>
<protein>
    <submittedName>
        <fullName evidence="5">Ubiquitin specific peptidase 39</fullName>
    </submittedName>
</protein>
<proteinExistence type="predicted"/>
<sequence>PVPAGRGLKSHAYIHSVQLSHHVFLNLHTLKFYCLPDNYEIIDSSLEDITYVLKPTFTAQQIANLDRQVRWHHVPAGHRGAQQHQSQRLRQRRAAGLVQRPATAELFFGGGELRADPAPARGRDVPAGAALRGAHAEALEPPEFQSPRLSPRDAAGRGALQQEELPDHQARRRGGIPVLVPQRAALSPGRHQEEEEDHRHRRLPGLHAHLHQEASSPGSAGRGEGAAPAERRVPGDDGGIHLHVPDAGPAHCPALQGREGAAHHPPGPALQHLGQVQRCHREGVQDLQGELPQALPAHQAAALPHLLHQALHQEQLLCGEEPHHRQLPHHERGPARVPVGGGAGRPRQHHLRPDRQHRARRETLRAPTASTCCTTAPGSGTSCRTCRSPTSCPR</sequence>
<feature type="non-terminal residue" evidence="5">
    <location>
        <position position="1"/>
    </location>
</feature>
<evidence type="ECO:0000313" key="6">
    <source>
        <dbReference type="Proteomes" id="UP000053872"/>
    </source>
</evidence>
<dbReference type="Pfam" id="PF02148">
    <property type="entry name" value="zf-UBP"/>
    <property type="match status" value="1"/>
</dbReference>
<keyword evidence="2" id="KW-0862">Zinc</keyword>
<keyword evidence="1" id="KW-0833">Ubl conjugation pathway</keyword>